<dbReference type="RefSeq" id="WP_109562729.1">
    <property type="nucleotide sequence ID" value="NZ_QGDJ01000001.1"/>
</dbReference>
<reference evidence="8 10" key="1">
    <citation type="submission" date="2016-10" db="EMBL/GenBank/DDBJ databases">
        <authorList>
            <person name="Cai Z."/>
        </authorList>
    </citation>
    <scope>NUCLEOTIDE SEQUENCE [LARGE SCALE GENOMIC DNA]</scope>
    <source>
        <strain evidence="8 10">DSM 25227</strain>
    </source>
</reference>
<keyword evidence="3" id="KW-0032">Aminotransferase</keyword>
<gene>
    <name evidence="7" type="ORF">BCF38_101557</name>
    <name evidence="8" type="ORF">SAMN05421539_101557</name>
</gene>
<dbReference type="Proteomes" id="UP000251571">
    <property type="component" value="Unassembled WGS sequence"/>
</dbReference>
<dbReference type="OrthoDB" id="9801834at2"/>
<dbReference type="PANTHER" id="PTHR42684">
    <property type="entry name" value="ADENOSYLMETHIONINE-8-AMINO-7-OXONONANOATE AMINOTRANSFERASE"/>
    <property type="match status" value="1"/>
</dbReference>
<dbReference type="Gene3D" id="3.40.640.10">
    <property type="entry name" value="Type I PLP-dependent aspartate aminotransferase-like (Major domain)"/>
    <property type="match status" value="1"/>
</dbReference>
<evidence type="ECO:0000313" key="7">
    <source>
        <dbReference type="EMBL" id="PWJ22148.1"/>
    </source>
</evidence>
<evidence type="ECO:0000256" key="2">
    <source>
        <dbReference type="ARBA" id="ARBA00008954"/>
    </source>
</evidence>
<evidence type="ECO:0000256" key="4">
    <source>
        <dbReference type="ARBA" id="ARBA00022679"/>
    </source>
</evidence>
<dbReference type="SUPFAM" id="SSF53383">
    <property type="entry name" value="PLP-dependent transferases"/>
    <property type="match status" value="1"/>
</dbReference>
<organism evidence="8 10">
    <name type="scientific">Jannaschia seohaensis</name>
    <dbReference type="NCBI Taxonomy" id="475081"/>
    <lineage>
        <taxon>Bacteria</taxon>
        <taxon>Pseudomonadati</taxon>
        <taxon>Pseudomonadota</taxon>
        <taxon>Alphaproteobacteria</taxon>
        <taxon>Rhodobacterales</taxon>
        <taxon>Roseobacteraceae</taxon>
        <taxon>Jannaschia</taxon>
    </lineage>
</organism>
<comment type="cofactor">
    <cofactor evidence="1">
        <name>pyridoxal 5'-phosphate</name>
        <dbReference type="ChEBI" id="CHEBI:597326"/>
    </cofactor>
</comment>
<evidence type="ECO:0000256" key="1">
    <source>
        <dbReference type="ARBA" id="ARBA00001933"/>
    </source>
</evidence>
<keyword evidence="4" id="KW-0808">Transferase</keyword>
<keyword evidence="8" id="KW-0670">Pyruvate</keyword>
<dbReference type="EMBL" id="UETC01000001">
    <property type="protein sequence ID" value="SSA38426.1"/>
    <property type="molecule type" value="Genomic_DNA"/>
</dbReference>
<dbReference type="GO" id="GO:0009102">
    <property type="term" value="P:biotin biosynthetic process"/>
    <property type="evidence" value="ECO:0007669"/>
    <property type="project" value="TreeGrafter"/>
</dbReference>
<dbReference type="GO" id="GO:0004015">
    <property type="term" value="F:adenosylmethionine-8-amino-7-oxononanoate transaminase activity"/>
    <property type="evidence" value="ECO:0007669"/>
    <property type="project" value="TreeGrafter"/>
</dbReference>
<protein>
    <submittedName>
        <fullName evidence="8">4-aminobutyrate---pyruvate transaminase</fullName>
    </submittedName>
    <submittedName>
        <fullName evidence="7">4-aminobutyrate--pyruvate transaminase</fullName>
    </submittedName>
</protein>
<evidence type="ECO:0000256" key="6">
    <source>
        <dbReference type="RuleBase" id="RU003560"/>
    </source>
</evidence>
<dbReference type="AlphaFoldDB" id="A0A2Y9A3J6"/>
<sequence length="425" mass="45295">MNAHLHPFTDPRATEVAPPREIVSGEGVRVTDAEGNVFIDGMAGLWCASLGFAPERLRRAASDQMAKLAYYHSFKGRTTDVTERLSKALAARLPGDLGHLVYGTSGSEAVEVAIKMARYAQAGRGQEGRTRIIARTGAYHGSVTMSAALTGLQYVHDGFHLPASDVIRVGRPHWVDEAGPGESERAFADRLVAELEEMIEAEGADTIAAMIGEPVMGAGGVLLPPEGYWEGVQEVLRRHGILLIADEVITGFGRTGRWFGCETYGIAPDLMTMAKQLTGAVFPLSAVAMTGAVRDSVADRAHEFGMLGHGVTYGGHPVGAAVALETLAIYEEMKLEERTAELGARLAAGLAPLRQHPDVREVRQVGFVAGVQFDSAETGLRVGEAAEARGVFLRIVGPTLAICPPYVATPEDIDEICRVLIESAG</sequence>
<dbReference type="FunFam" id="3.40.640.10:FF:000014">
    <property type="entry name" value="Adenosylmethionine-8-amino-7-oxononanoate aminotransferase, probable"/>
    <property type="match status" value="1"/>
</dbReference>
<evidence type="ECO:0000256" key="5">
    <source>
        <dbReference type="ARBA" id="ARBA00022898"/>
    </source>
</evidence>
<dbReference type="PANTHER" id="PTHR42684:SF3">
    <property type="entry name" value="ADENOSYLMETHIONINE-8-AMINO-7-OXONONANOATE AMINOTRANSFERASE"/>
    <property type="match status" value="1"/>
</dbReference>
<dbReference type="GO" id="GO:0030170">
    <property type="term" value="F:pyridoxal phosphate binding"/>
    <property type="evidence" value="ECO:0007669"/>
    <property type="project" value="InterPro"/>
</dbReference>
<evidence type="ECO:0000313" key="8">
    <source>
        <dbReference type="EMBL" id="SSA38426.1"/>
    </source>
</evidence>
<accession>A0A2Y9A3J6</accession>
<reference evidence="7 9" key="2">
    <citation type="submission" date="2018-03" db="EMBL/GenBank/DDBJ databases">
        <title>Genomic Encyclopedia of Archaeal and Bacterial Type Strains, Phase II (KMG-II): from individual species to whole genera.</title>
        <authorList>
            <person name="Goeker M."/>
        </authorList>
    </citation>
    <scope>NUCLEOTIDE SEQUENCE [LARGE SCALE GENOMIC DNA]</scope>
    <source>
        <strain evidence="7 9">DSM 25227</strain>
    </source>
</reference>
<evidence type="ECO:0000256" key="3">
    <source>
        <dbReference type="ARBA" id="ARBA00022576"/>
    </source>
</evidence>
<dbReference type="Pfam" id="PF00202">
    <property type="entry name" value="Aminotran_3"/>
    <property type="match status" value="1"/>
</dbReference>
<dbReference type="GO" id="GO:0009448">
    <property type="term" value="P:gamma-aminobutyric acid metabolic process"/>
    <property type="evidence" value="ECO:0007669"/>
    <property type="project" value="TreeGrafter"/>
</dbReference>
<dbReference type="CDD" id="cd00610">
    <property type="entry name" value="OAT_like"/>
    <property type="match status" value="1"/>
</dbReference>
<dbReference type="InterPro" id="IPR015421">
    <property type="entry name" value="PyrdxlP-dep_Trfase_major"/>
</dbReference>
<proteinExistence type="inferred from homology"/>
<evidence type="ECO:0000313" key="9">
    <source>
        <dbReference type="Proteomes" id="UP000245839"/>
    </source>
</evidence>
<dbReference type="InterPro" id="IPR015422">
    <property type="entry name" value="PyrdxlP-dep_Trfase_small"/>
</dbReference>
<name>A0A2Y9A3J6_9RHOB</name>
<dbReference type="PROSITE" id="PS00600">
    <property type="entry name" value="AA_TRANSFER_CLASS_3"/>
    <property type="match status" value="1"/>
</dbReference>
<evidence type="ECO:0000313" key="10">
    <source>
        <dbReference type="Proteomes" id="UP000251571"/>
    </source>
</evidence>
<dbReference type="InterPro" id="IPR049704">
    <property type="entry name" value="Aminotrans_3_PPA_site"/>
</dbReference>
<dbReference type="EMBL" id="QGDJ01000001">
    <property type="protein sequence ID" value="PWJ22148.1"/>
    <property type="molecule type" value="Genomic_DNA"/>
</dbReference>
<dbReference type="Gene3D" id="3.90.1150.10">
    <property type="entry name" value="Aspartate Aminotransferase, domain 1"/>
    <property type="match status" value="1"/>
</dbReference>
<comment type="similarity">
    <text evidence="2 6">Belongs to the class-III pyridoxal-phosphate-dependent aminotransferase family.</text>
</comment>
<keyword evidence="5 6" id="KW-0663">Pyridoxal phosphate</keyword>
<dbReference type="InterPro" id="IPR005814">
    <property type="entry name" value="Aminotrans_3"/>
</dbReference>
<dbReference type="Proteomes" id="UP000245839">
    <property type="component" value="Unassembled WGS sequence"/>
</dbReference>
<keyword evidence="9" id="KW-1185">Reference proteome</keyword>
<dbReference type="InterPro" id="IPR015424">
    <property type="entry name" value="PyrdxlP-dep_Trfase"/>
</dbReference>